<dbReference type="PRINTS" id="PR00039">
    <property type="entry name" value="HTHLYSR"/>
</dbReference>
<dbReference type="InterPro" id="IPR005119">
    <property type="entry name" value="LysR_subst-bd"/>
</dbReference>
<keyword evidence="7" id="KW-1185">Reference proteome</keyword>
<keyword evidence="2" id="KW-0805">Transcription regulation</keyword>
<evidence type="ECO:0000313" key="7">
    <source>
        <dbReference type="Proteomes" id="UP000011758"/>
    </source>
</evidence>
<feature type="domain" description="HTH lysR-type" evidence="5">
    <location>
        <begin position="3"/>
        <end position="60"/>
    </location>
</feature>
<dbReference type="PANTHER" id="PTHR30126:SF64">
    <property type="entry name" value="HTH-TYPE TRANSCRIPTIONAL REGULATOR CITR"/>
    <property type="match status" value="1"/>
</dbReference>
<dbReference type="InterPro" id="IPR036390">
    <property type="entry name" value="WH_DNA-bd_sf"/>
</dbReference>
<sequence>MNIKIDHYKIFNEAASSLSFSKAANHLYITQSAVSQAVTQLEKQLDTVLFIRHAKGVSLTKEGLMMHEKIKSALDLISSAENELTNMKELKSGELVIGTGDTLCQNYLMKYLVKFQKLYPHVHIKVVNGTSFETISLLKNRSIDLAFINMPIDDEQIISIPCFKVHDIFVSGTKDNHLYSYQELSQKKLIMLESLSNSRKYVDECFKKEGISLLPEMELGAHELLKVFASYQMGISCVIKEFSEDCLNKSIFELKINPPIPSRRIGYAYLSSLSLPLAANKFIELIHNI</sequence>
<comment type="caution">
    <text evidence="6">The sequence shown here is derived from an EMBL/GenBank/DDBJ whole genome shotgun (WGS) entry which is preliminary data.</text>
</comment>
<dbReference type="Gene3D" id="1.10.10.10">
    <property type="entry name" value="Winged helix-like DNA-binding domain superfamily/Winged helix DNA-binding domain"/>
    <property type="match status" value="1"/>
</dbReference>
<name>M2Q4A9_9FIRM</name>
<dbReference type="STRING" id="999415.HMPREF9943_00639"/>
<dbReference type="CDD" id="cd05466">
    <property type="entry name" value="PBP2_LTTR_substrate"/>
    <property type="match status" value="1"/>
</dbReference>
<dbReference type="OrthoDB" id="9778774at2"/>
<dbReference type="GO" id="GO:0000976">
    <property type="term" value="F:transcription cis-regulatory region binding"/>
    <property type="evidence" value="ECO:0007669"/>
    <property type="project" value="TreeGrafter"/>
</dbReference>
<dbReference type="SUPFAM" id="SSF53850">
    <property type="entry name" value="Periplasmic binding protein-like II"/>
    <property type="match status" value="1"/>
</dbReference>
<protein>
    <recommendedName>
        <fullName evidence="5">HTH lysR-type domain-containing protein</fullName>
    </recommendedName>
</protein>
<evidence type="ECO:0000256" key="2">
    <source>
        <dbReference type="ARBA" id="ARBA00023015"/>
    </source>
</evidence>
<organism evidence="6 7">
    <name type="scientific">Eggerthia catenaformis OT 569 = DSM 20559</name>
    <dbReference type="NCBI Taxonomy" id="999415"/>
    <lineage>
        <taxon>Bacteria</taxon>
        <taxon>Bacillati</taxon>
        <taxon>Bacillota</taxon>
        <taxon>Erysipelotrichia</taxon>
        <taxon>Erysipelotrichales</taxon>
        <taxon>Coprobacillaceae</taxon>
        <taxon>Eggerthia</taxon>
    </lineage>
</organism>
<dbReference type="Gene3D" id="3.40.190.290">
    <property type="match status" value="1"/>
</dbReference>
<evidence type="ECO:0000256" key="1">
    <source>
        <dbReference type="ARBA" id="ARBA00009437"/>
    </source>
</evidence>
<evidence type="ECO:0000259" key="5">
    <source>
        <dbReference type="PROSITE" id="PS50931"/>
    </source>
</evidence>
<accession>M2Q4A9</accession>
<comment type="similarity">
    <text evidence="1">Belongs to the LysR transcriptional regulatory family.</text>
</comment>
<dbReference type="Pfam" id="PF03466">
    <property type="entry name" value="LysR_substrate"/>
    <property type="match status" value="1"/>
</dbReference>
<keyword evidence="3" id="KW-0238">DNA-binding</keyword>
<evidence type="ECO:0000313" key="6">
    <source>
        <dbReference type="EMBL" id="EMD17076.1"/>
    </source>
</evidence>
<dbReference type="EMBL" id="AGEJ01000011">
    <property type="protein sequence ID" value="EMD17076.1"/>
    <property type="molecule type" value="Genomic_DNA"/>
</dbReference>
<dbReference type="PROSITE" id="PS50931">
    <property type="entry name" value="HTH_LYSR"/>
    <property type="match status" value="1"/>
</dbReference>
<dbReference type="Proteomes" id="UP000011758">
    <property type="component" value="Unassembled WGS sequence"/>
</dbReference>
<evidence type="ECO:0000256" key="3">
    <source>
        <dbReference type="ARBA" id="ARBA00023125"/>
    </source>
</evidence>
<dbReference type="PANTHER" id="PTHR30126">
    <property type="entry name" value="HTH-TYPE TRANSCRIPTIONAL REGULATOR"/>
    <property type="match status" value="1"/>
</dbReference>
<dbReference type="BioCyc" id="ECAT999415-HMP:GTTI-660-MONOMER"/>
<dbReference type="SUPFAM" id="SSF46785">
    <property type="entry name" value="Winged helix' DNA-binding domain"/>
    <property type="match status" value="1"/>
</dbReference>
<dbReference type="Pfam" id="PF00126">
    <property type="entry name" value="HTH_1"/>
    <property type="match status" value="1"/>
</dbReference>
<dbReference type="AlphaFoldDB" id="M2Q4A9"/>
<reference evidence="6 7" key="1">
    <citation type="submission" date="2013-02" db="EMBL/GenBank/DDBJ databases">
        <title>The Genome Sequence of Lactobacillus catenaformis F0143.</title>
        <authorList>
            <consortium name="The Broad Institute Genome Sequencing Platform"/>
            <person name="Earl A."/>
            <person name="Ward D."/>
            <person name="Feldgarden M."/>
            <person name="Gevers D."/>
            <person name="Izard J."/>
            <person name="Blanton J.M."/>
            <person name="Mathney J."/>
            <person name="Dewhirst F.E."/>
            <person name="Young S.K."/>
            <person name="Zeng Q."/>
            <person name="Gargeya S."/>
            <person name="Fitzgerald M."/>
            <person name="Haas B."/>
            <person name="Abouelleil A."/>
            <person name="Alvarado L."/>
            <person name="Arachchi H.M."/>
            <person name="Berlin A."/>
            <person name="Chapman S.B."/>
            <person name="Gearin G."/>
            <person name="Goldberg J."/>
            <person name="Griggs A."/>
            <person name="Gujja S."/>
            <person name="Hansen M."/>
            <person name="Heiman D."/>
            <person name="Howarth C."/>
            <person name="Larimer J."/>
            <person name="Lui A."/>
            <person name="MacDonald P.J.P."/>
            <person name="McCowen C."/>
            <person name="Montmayeur A."/>
            <person name="Murphy C."/>
            <person name="Neiman D."/>
            <person name="Pearson M."/>
            <person name="Priest M."/>
            <person name="Roberts A."/>
            <person name="Saif S."/>
            <person name="Shea T."/>
            <person name="Sisk P."/>
            <person name="Stolte C."/>
            <person name="Sykes S."/>
            <person name="Wortman J."/>
            <person name="Nusbaum C."/>
            <person name="Birren B."/>
        </authorList>
    </citation>
    <scope>NUCLEOTIDE SEQUENCE [LARGE SCALE GENOMIC DNA]</scope>
    <source>
        <strain evidence="6 7">OT 569</strain>
    </source>
</reference>
<gene>
    <name evidence="6" type="ORF">HMPREF9943_00639</name>
</gene>
<dbReference type="InterPro" id="IPR036388">
    <property type="entry name" value="WH-like_DNA-bd_sf"/>
</dbReference>
<dbReference type="FunFam" id="1.10.10.10:FF:000001">
    <property type="entry name" value="LysR family transcriptional regulator"/>
    <property type="match status" value="1"/>
</dbReference>
<evidence type="ECO:0000256" key="4">
    <source>
        <dbReference type="ARBA" id="ARBA00023163"/>
    </source>
</evidence>
<proteinExistence type="inferred from homology"/>
<keyword evidence="4" id="KW-0804">Transcription</keyword>
<dbReference type="InterPro" id="IPR000847">
    <property type="entry name" value="LysR_HTH_N"/>
</dbReference>
<dbReference type="RefSeq" id="WP_004801971.1">
    <property type="nucleotide sequence ID" value="NZ_KB446647.1"/>
</dbReference>
<dbReference type="GO" id="GO:0003700">
    <property type="term" value="F:DNA-binding transcription factor activity"/>
    <property type="evidence" value="ECO:0007669"/>
    <property type="project" value="InterPro"/>
</dbReference>
<dbReference type="eggNOG" id="COG0583">
    <property type="taxonomic scope" value="Bacteria"/>
</dbReference>